<dbReference type="Proteomes" id="UP000825679">
    <property type="component" value="Chromosome"/>
</dbReference>
<evidence type="ECO:0000313" key="2">
    <source>
        <dbReference type="EMBL" id="QZA78731.1"/>
    </source>
</evidence>
<keyword evidence="1" id="KW-0472">Membrane</keyword>
<name>A0ABX8Z844_9NEIS</name>
<keyword evidence="1" id="KW-0812">Transmembrane</keyword>
<dbReference type="EMBL" id="CP081150">
    <property type="protein sequence ID" value="QZA78731.1"/>
    <property type="molecule type" value="Genomic_DNA"/>
</dbReference>
<protein>
    <submittedName>
        <fullName evidence="2">Uncharacterized protein</fullName>
    </submittedName>
</protein>
<keyword evidence="3" id="KW-1185">Reference proteome</keyword>
<dbReference type="RefSeq" id="WP_221007253.1">
    <property type="nucleotide sequence ID" value="NZ_CP081150.1"/>
</dbReference>
<accession>A0ABX8Z844</accession>
<keyword evidence="1" id="KW-1133">Transmembrane helix</keyword>
<evidence type="ECO:0000256" key="1">
    <source>
        <dbReference type="SAM" id="Phobius"/>
    </source>
</evidence>
<reference evidence="2 3" key="1">
    <citation type="submission" date="2021-08" db="EMBL/GenBank/DDBJ databases">
        <title>complete genome sequencing of Deefgea sp. D25.</title>
        <authorList>
            <person name="Bae J.-W."/>
            <person name="Gim D.-H."/>
        </authorList>
    </citation>
    <scope>NUCLEOTIDE SEQUENCE [LARGE SCALE GENOMIC DNA]</scope>
    <source>
        <strain evidence="2 3">D25</strain>
    </source>
</reference>
<organism evidence="2 3">
    <name type="scientific">Deefgea tanakiae</name>
    <dbReference type="NCBI Taxonomy" id="2865840"/>
    <lineage>
        <taxon>Bacteria</taxon>
        <taxon>Pseudomonadati</taxon>
        <taxon>Pseudomonadota</taxon>
        <taxon>Betaproteobacteria</taxon>
        <taxon>Neisseriales</taxon>
        <taxon>Chitinibacteraceae</taxon>
        <taxon>Deefgea</taxon>
    </lineage>
</organism>
<sequence length="103" mass="12150">MDKVNENMIDIGGIRFNGLDIKKYWVDSESAEEKKIRYYYQDNHYLGSVFSLLIAGLVSTFLSRRKNKPPRKKYLHIRTRQNVAYSFSEDEININDTVLKLKT</sequence>
<evidence type="ECO:0000313" key="3">
    <source>
        <dbReference type="Proteomes" id="UP000825679"/>
    </source>
</evidence>
<proteinExistence type="predicted"/>
<gene>
    <name evidence="2" type="ORF">K4H28_04805</name>
</gene>
<feature type="transmembrane region" description="Helical" evidence="1">
    <location>
        <begin position="45"/>
        <end position="63"/>
    </location>
</feature>